<dbReference type="PANTHER" id="PTHR42711">
    <property type="entry name" value="ABC TRANSPORTER ATP-BINDING PROTEIN"/>
    <property type="match status" value="1"/>
</dbReference>
<dbReference type="PANTHER" id="PTHR42711:SF5">
    <property type="entry name" value="ABC TRANSPORTER ATP-BINDING PROTEIN NATA"/>
    <property type="match status" value="1"/>
</dbReference>
<evidence type="ECO:0000313" key="5">
    <source>
        <dbReference type="EMBL" id="HGE77985.1"/>
    </source>
</evidence>
<dbReference type="GO" id="GO:0005524">
    <property type="term" value="F:ATP binding"/>
    <property type="evidence" value="ECO:0007669"/>
    <property type="project" value="UniProtKB-KW"/>
</dbReference>
<organism evidence="5">
    <name type="scientific">candidate division WOR-3 bacterium</name>
    <dbReference type="NCBI Taxonomy" id="2052148"/>
    <lineage>
        <taxon>Bacteria</taxon>
        <taxon>Bacteria division WOR-3</taxon>
    </lineage>
</organism>
<dbReference type="InterPro" id="IPR050763">
    <property type="entry name" value="ABC_transporter_ATP-binding"/>
</dbReference>
<sequence>MLQKAAFSFMLATQAPVIILDEPTLGLDVVSVKEVVNMINQLKETQKTLLIASHAMTFVEKVADRIAIFNDGKILEVEDINYFKSRHSRPKYVISYTHNENGEIITETFTDSEEMNLRLKQLISNNIKIVEATKYTDSLEEIVQRTLASGKG</sequence>
<dbReference type="Gene3D" id="3.40.50.300">
    <property type="entry name" value="P-loop containing nucleotide triphosphate hydrolases"/>
    <property type="match status" value="1"/>
</dbReference>
<reference evidence="5" key="1">
    <citation type="journal article" date="2020" name="mSystems">
        <title>Genome- and Community-Level Interaction Insights into Carbon Utilization and Element Cycling Functions of Hydrothermarchaeota in Hydrothermal Sediment.</title>
        <authorList>
            <person name="Zhou Z."/>
            <person name="Liu Y."/>
            <person name="Xu W."/>
            <person name="Pan J."/>
            <person name="Luo Z.H."/>
            <person name="Li M."/>
        </authorList>
    </citation>
    <scope>NUCLEOTIDE SEQUENCE [LARGE SCALE GENOMIC DNA]</scope>
    <source>
        <strain evidence="5">SpSt-961</strain>
    </source>
</reference>
<dbReference type="AlphaFoldDB" id="A0A7V3RGY3"/>
<gene>
    <name evidence="5" type="ORF">ENX68_03170</name>
</gene>
<evidence type="ECO:0000256" key="2">
    <source>
        <dbReference type="ARBA" id="ARBA00022448"/>
    </source>
</evidence>
<proteinExistence type="inferred from homology"/>
<evidence type="ECO:0000256" key="1">
    <source>
        <dbReference type="ARBA" id="ARBA00005417"/>
    </source>
</evidence>
<dbReference type="SUPFAM" id="SSF52540">
    <property type="entry name" value="P-loop containing nucleoside triphosphate hydrolases"/>
    <property type="match status" value="1"/>
</dbReference>
<evidence type="ECO:0008006" key="6">
    <source>
        <dbReference type="Google" id="ProtNLM"/>
    </source>
</evidence>
<keyword evidence="2" id="KW-0813">Transport</keyword>
<dbReference type="EMBL" id="DTOZ01000078">
    <property type="protein sequence ID" value="HGE77985.1"/>
    <property type="molecule type" value="Genomic_DNA"/>
</dbReference>
<name>A0A7V3RGY3_UNCW3</name>
<evidence type="ECO:0000256" key="3">
    <source>
        <dbReference type="ARBA" id="ARBA00022741"/>
    </source>
</evidence>
<comment type="caution">
    <text evidence="5">The sequence shown here is derived from an EMBL/GenBank/DDBJ whole genome shotgun (WGS) entry which is preliminary data.</text>
</comment>
<protein>
    <recommendedName>
        <fullName evidence="6">ATPase AAA-type core domain-containing protein</fullName>
    </recommendedName>
</protein>
<dbReference type="InterPro" id="IPR027417">
    <property type="entry name" value="P-loop_NTPase"/>
</dbReference>
<evidence type="ECO:0000256" key="4">
    <source>
        <dbReference type="ARBA" id="ARBA00022840"/>
    </source>
</evidence>
<accession>A0A7V3RGY3</accession>
<keyword evidence="3" id="KW-0547">Nucleotide-binding</keyword>
<keyword evidence="4" id="KW-0067">ATP-binding</keyword>
<comment type="similarity">
    <text evidence="1">Belongs to the ABC transporter superfamily.</text>
</comment>